<feature type="transmembrane region" description="Helical" evidence="1">
    <location>
        <begin position="6"/>
        <end position="25"/>
    </location>
</feature>
<dbReference type="EMBL" id="QUAC01000062">
    <property type="protein sequence ID" value="REK90672.1"/>
    <property type="molecule type" value="Genomic_DNA"/>
</dbReference>
<keyword evidence="3" id="KW-1185">Reference proteome</keyword>
<organism evidence="2 3">
    <name type="scientific">Streptomyces inhibens</name>
    <dbReference type="NCBI Taxonomy" id="2293571"/>
    <lineage>
        <taxon>Bacteria</taxon>
        <taxon>Bacillati</taxon>
        <taxon>Actinomycetota</taxon>
        <taxon>Actinomycetes</taxon>
        <taxon>Kitasatosporales</taxon>
        <taxon>Streptomycetaceae</taxon>
        <taxon>Streptomyces</taxon>
    </lineage>
</organism>
<accession>A0A371Q7K3</accession>
<evidence type="ECO:0000256" key="1">
    <source>
        <dbReference type="SAM" id="Phobius"/>
    </source>
</evidence>
<reference evidence="2 3" key="1">
    <citation type="submission" date="2018-08" db="EMBL/GenBank/DDBJ databases">
        <title>Streptomyces NEAU-D10 sp. nov., a novel Actinomycete isolated from soil.</title>
        <authorList>
            <person name="Jin L."/>
        </authorList>
    </citation>
    <scope>NUCLEOTIDE SEQUENCE [LARGE SCALE GENOMIC DNA]</scope>
    <source>
        <strain evidence="2 3">NEAU-D10</strain>
    </source>
</reference>
<comment type="caution">
    <text evidence="2">The sequence shown here is derived from an EMBL/GenBank/DDBJ whole genome shotgun (WGS) entry which is preliminary data.</text>
</comment>
<gene>
    <name evidence="2" type="ORF">DY245_08890</name>
</gene>
<sequence>MDVLAVALGNGGALTVFATVAVTWLKRRTGRMEVKITRADGSAVEISADIVRPQTAQELRETVEHLARDLAPSHEGTESG</sequence>
<dbReference type="AlphaFoldDB" id="A0A371Q7K3"/>
<evidence type="ECO:0000313" key="2">
    <source>
        <dbReference type="EMBL" id="REK90672.1"/>
    </source>
</evidence>
<dbReference type="InterPro" id="IPR045428">
    <property type="entry name" value="EACC1"/>
</dbReference>
<keyword evidence="1" id="KW-0812">Transmembrane</keyword>
<dbReference type="Pfam" id="PF19953">
    <property type="entry name" value="EACC1"/>
    <property type="match status" value="1"/>
</dbReference>
<evidence type="ECO:0000313" key="3">
    <source>
        <dbReference type="Proteomes" id="UP000262477"/>
    </source>
</evidence>
<protein>
    <submittedName>
        <fullName evidence="2">Uncharacterized protein</fullName>
    </submittedName>
</protein>
<keyword evidence="1" id="KW-1133">Transmembrane helix</keyword>
<name>A0A371Q7K3_STRIH</name>
<dbReference type="Proteomes" id="UP000262477">
    <property type="component" value="Unassembled WGS sequence"/>
</dbReference>
<proteinExistence type="predicted"/>
<keyword evidence="1" id="KW-0472">Membrane</keyword>